<dbReference type="EMBL" id="MGGD01000073">
    <property type="protein sequence ID" value="OGM19322.1"/>
    <property type="molecule type" value="Genomic_DNA"/>
</dbReference>
<comment type="caution">
    <text evidence="1">The sequence shown here is derived from an EMBL/GenBank/DDBJ whole genome shotgun (WGS) entry which is preliminary data.</text>
</comment>
<reference evidence="1 2" key="1">
    <citation type="journal article" date="2016" name="Nat. Commun.">
        <title>Thousands of microbial genomes shed light on interconnected biogeochemical processes in an aquifer system.</title>
        <authorList>
            <person name="Anantharaman K."/>
            <person name="Brown C.T."/>
            <person name="Hug L.A."/>
            <person name="Sharon I."/>
            <person name="Castelle C.J."/>
            <person name="Probst A.J."/>
            <person name="Thomas B.C."/>
            <person name="Singh A."/>
            <person name="Wilkins M.J."/>
            <person name="Karaoz U."/>
            <person name="Brodie E.L."/>
            <person name="Williams K.H."/>
            <person name="Hubbard S.S."/>
            <person name="Banfield J.F."/>
        </authorList>
    </citation>
    <scope>NUCLEOTIDE SEQUENCE [LARGE SCALE GENOMIC DNA]</scope>
</reference>
<dbReference type="Proteomes" id="UP000176741">
    <property type="component" value="Unassembled WGS sequence"/>
</dbReference>
<gene>
    <name evidence="1" type="ORF">A2771_03305</name>
</gene>
<name>A0A1F7XWA4_9BACT</name>
<organism evidence="1 2">
    <name type="scientific">Candidatus Woesebacteria bacterium RIFCSPHIGHO2_01_FULL_38_26b</name>
    <dbReference type="NCBI Taxonomy" id="1802491"/>
    <lineage>
        <taxon>Bacteria</taxon>
        <taxon>Candidatus Woeseibacteriota</taxon>
    </lineage>
</organism>
<sequence>MSYNLIEIADKFIEYINSYDRKSFKHINQEPNPILFRLLTAAGFENRNLIIGNLRGFNRDQDGSVVGYYDINEYSPYIVQYADGRDDNFATGWLDSVIKFVLFNTDKTRPLDEQLIKVIKSSKPLTPIQ</sequence>
<protein>
    <submittedName>
        <fullName evidence="1">Uncharacterized protein</fullName>
    </submittedName>
</protein>
<evidence type="ECO:0000313" key="1">
    <source>
        <dbReference type="EMBL" id="OGM19322.1"/>
    </source>
</evidence>
<proteinExistence type="predicted"/>
<accession>A0A1F7XWA4</accession>
<dbReference type="AlphaFoldDB" id="A0A1F7XWA4"/>
<evidence type="ECO:0000313" key="2">
    <source>
        <dbReference type="Proteomes" id="UP000176741"/>
    </source>
</evidence>